<keyword evidence="1" id="KW-1133">Transmembrane helix</keyword>
<accession>A0A2S7KXB4</accession>
<reference evidence="2 3" key="1">
    <citation type="submission" date="2016-11" db="EMBL/GenBank/DDBJ databases">
        <title>Trade-off between light-utilization and light-protection in marine flavobacteria.</title>
        <authorList>
            <person name="Kumagai Y."/>
        </authorList>
    </citation>
    <scope>NUCLEOTIDE SEQUENCE [LARGE SCALE GENOMIC DNA]</scope>
    <source>
        <strain evidence="2 3">ATCC 700397</strain>
    </source>
</reference>
<evidence type="ECO:0000313" key="2">
    <source>
        <dbReference type="EMBL" id="PQB07295.1"/>
    </source>
</evidence>
<organism evidence="2 3">
    <name type="scientific">Polaribacter filamentus</name>
    <dbReference type="NCBI Taxonomy" id="53483"/>
    <lineage>
        <taxon>Bacteria</taxon>
        <taxon>Pseudomonadati</taxon>
        <taxon>Bacteroidota</taxon>
        <taxon>Flavobacteriia</taxon>
        <taxon>Flavobacteriales</taxon>
        <taxon>Flavobacteriaceae</taxon>
    </lineage>
</organism>
<proteinExistence type="predicted"/>
<sequence length="124" mass="14502">MFNFPKHEMPKINPEIFMDLRDPDEVTREILGFLTTQGETAEKQFKTSRNLIIATIFIMIFQIGCAIWINYESNTKQNNLTTIIELQSKQSETISRMSLSLFDLETQVRTLEQENARLNQELNN</sequence>
<dbReference type="EMBL" id="MQUA01000013">
    <property type="protein sequence ID" value="PQB07295.1"/>
    <property type="molecule type" value="Genomic_DNA"/>
</dbReference>
<keyword evidence="1" id="KW-0472">Membrane</keyword>
<evidence type="ECO:0000256" key="1">
    <source>
        <dbReference type="SAM" id="Phobius"/>
    </source>
</evidence>
<keyword evidence="1" id="KW-0812">Transmembrane</keyword>
<evidence type="ECO:0000313" key="3">
    <source>
        <dbReference type="Proteomes" id="UP000239522"/>
    </source>
</evidence>
<name>A0A2S7KXB4_9FLAO</name>
<dbReference type="OrthoDB" id="9862657at2"/>
<comment type="caution">
    <text evidence="2">The sequence shown here is derived from an EMBL/GenBank/DDBJ whole genome shotgun (WGS) entry which is preliminary data.</text>
</comment>
<feature type="transmembrane region" description="Helical" evidence="1">
    <location>
        <begin position="51"/>
        <end position="71"/>
    </location>
</feature>
<dbReference type="Proteomes" id="UP000239522">
    <property type="component" value="Unassembled WGS sequence"/>
</dbReference>
<gene>
    <name evidence="2" type="ORF">BST83_09110</name>
</gene>
<protein>
    <submittedName>
        <fullName evidence="2">Uncharacterized protein</fullName>
    </submittedName>
</protein>
<keyword evidence="3" id="KW-1185">Reference proteome</keyword>
<dbReference type="AlphaFoldDB" id="A0A2S7KXB4"/>